<evidence type="ECO:0000256" key="4">
    <source>
        <dbReference type="ARBA" id="ARBA00022989"/>
    </source>
</evidence>
<keyword evidence="3 7" id="KW-0812">Transmembrane</keyword>
<evidence type="ECO:0000256" key="6">
    <source>
        <dbReference type="SAM" id="Coils"/>
    </source>
</evidence>
<accession>A0ABT9SEB2</accession>
<proteinExistence type="predicted"/>
<protein>
    <submittedName>
        <fullName evidence="9">Tight adherence protein B</fullName>
    </submittedName>
</protein>
<name>A0ABT9SEB2_9BURK</name>
<feature type="coiled-coil region" evidence="6">
    <location>
        <begin position="247"/>
        <end position="274"/>
    </location>
</feature>
<evidence type="ECO:0000259" key="8">
    <source>
        <dbReference type="Pfam" id="PF00482"/>
    </source>
</evidence>
<dbReference type="Proteomes" id="UP001226867">
    <property type="component" value="Unassembled WGS sequence"/>
</dbReference>
<keyword evidence="6" id="KW-0175">Coiled coil</keyword>
<evidence type="ECO:0000256" key="3">
    <source>
        <dbReference type="ARBA" id="ARBA00022692"/>
    </source>
</evidence>
<evidence type="ECO:0000256" key="2">
    <source>
        <dbReference type="ARBA" id="ARBA00022475"/>
    </source>
</evidence>
<dbReference type="Pfam" id="PF00482">
    <property type="entry name" value="T2SSF"/>
    <property type="match status" value="1"/>
</dbReference>
<evidence type="ECO:0000313" key="10">
    <source>
        <dbReference type="Proteomes" id="UP001226867"/>
    </source>
</evidence>
<reference evidence="9 10" key="1">
    <citation type="submission" date="2023-07" db="EMBL/GenBank/DDBJ databases">
        <title>Sorghum-associated microbial communities from plants grown in Nebraska, USA.</title>
        <authorList>
            <person name="Schachtman D."/>
        </authorList>
    </citation>
    <scope>NUCLEOTIDE SEQUENCE [LARGE SCALE GENOMIC DNA]</scope>
    <source>
        <strain evidence="9 10">DS1607</strain>
    </source>
</reference>
<feature type="transmembrane region" description="Helical" evidence="7">
    <location>
        <begin position="133"/>
        <end position="151"/>
    </location>
</feature>
<feature type="domain" description="Type II secretion system protein GspF" evidence="8">
    <location>
        <begin position="168"/>
        <end position="294"/>
    </location>
</feature>
<evidence type="ECO:0000256" key="7">
    <source>
        <dbReference type="SAM" id="Phobius"/>
    </source>
</evidence>
<dbReference type="RefSeq" id="WP_307692447.1">
    <property type="nucleotide sequence ID" value="NZ_JAUSRO010000021.1"/>
</dbReference>
<feature type="transmembrane region" description="Helical" evidence="7">
    <location>
        <begin position="106"/>
        <end position="127"/>
    </location>
</feature>
<keyword evidence="4 7" id="KW-1133">Transmembrane helix</keyword>
<comment type="caution">
    <text evidence="9">The sequence shown here is derived from an EMBL/GenBank/DDBJ whole genome shotgun (WGS) entry which is preliminary data.</text>
</comment>
<sequence>MLRALVVVTVLALLLAAAGLWLWQWAVARQSRMAAVRHLDAQMKERVAGEAATIDAGRGRAASGLLAMGTLSGDPWANATTAQASAAAARKGLVGKLKLPQKLQGVVTLPVLAMAVVGDLVLCALALALGGGLAAGTAFVVLALLGALVIWMRTQKMKRTLVRQLPGFIDSMVRLITIGNSTHAAFQLSVATTKSPLREYMEGASSLVRAGVDLDQALNQMARNVDIEEMYLLASILGLGVRYGGRADVLLERVAGFMRDREQAEAELVAMSAETRLSAWILGLLPIVVGGAIVMLNPGHFNRMLTDSTGQTLIFSAAGLQLLGVFFLYRLARLA</sequence>
<dbReference type="PANTHER" id="PTHR35007">
    <property type="entry name" value="INTEGRAL MEMBRANE PROTEIN-RELATED"/>
    <property type="match status" value="1"/>
</dbReference>
<feature type="transmembrane region" description="Helical" evidence="7">
    <location>
        <begin position="308"/>
        <end position="329"/>
    </location>
</feature>
<evidence type="ECO:0000313" key="9">
    <source>
        <dbReference type="EMBL" id="MDP9902710.1"/>
    </source>
</evidence>
<feature type="transmembrane region" description="Helical" evidence="7">
    <location>
        <begin position="6"/>
        <end position="23"/>
    </location>
</feature>
<comment type="subcellular location">
    <subcellularLocation>
        <location evidence="1">Cell membrane</location>
        <topology evidence="1">Multi-pass membrane protein</topology>
    </subcellularLocation>
</comment>
<evidence type="ECO:0000256" key="1">
    <source>
        <dbReference type="ARBA" id="ARBA00004651"/>
    </source>
</evidence>
<feature type="transmembrane region" description="Helical" evidence="7">
    <location>
        <begin position="277"/>
        <end position="296"/>
    </location>
</feature>
<keyword evidence="5 7" id="KW-0472">Membrane</keyword>
<dbReference type="PANTHER" id="PTHR35007:SF1">
    <property type="entry name" value="PILUS ASSEMBLY PROTEIN"/>
    <property type="match status" value="1"/>
</dbReference>
<dbReference type="EMBL" id="JAUSRO010000021">
    <property type="protein sequence ID" value="MDP9902710.1"/>
    <property type="molecule type" value="Genomic_DNA"/>
</dbReference>
<dbReference type="InterPro" id="IPR018076">
    <property type="entry name" value="T2SS_GspF_dom"/>
</dbReference>
<gene>
    <name evidence="9" type="ORF">J2W36_004988</name>
</gene>
<keyword evidence="2" id="KW-1003">Cell membrane</keyword>
<organism evidence="9 10">
    <name type="scientific">Variovorax ginsengisoli</name>
    <dbReference type="NCBI Taxonomy" id="363844"/>
    <lineage>
        <taxon>Bacteria</taxon>
        <taxon>Pseudomonadati</taxon>
        <taxon>Pseudomonadota</taxon>
        <taxon>Betaproteobacteria</taxon>
        <taxon>Burkholderiales</taxon>
        <taxon>Comamonadaceae</taxon>
        <taxon>Variovorax</taxon>
    </lineage>
</organism>
<keyword evidence="10" id="KW-1185">Reference proteome</keyword>
<evidence type="ECO:0000256" key="5">
    <source>
        <dbReference type="ARBA" id="ARBA00023136"/>
    </source>
</evidence>